<evidence type="ECO:0000313" key="1">
    <source>
        <dbReference type="EMBL" id="CAH2109196.1"/>
    </source>
</evidence>
<protein>
    <recommendedName>
        <fullName evidence="3">Tc1-like transposase DDE domain-containing protein</fullName>
    </recommendedName>
</protein>
<organism evidence="1 2">
    <name type="scientific">Euphydryas editha</name>
    <name type="common">Edith's checkerspot</name>
    <dbReference type="NCBI Taxonomy" id="104508"/>
    <lineage>
        <taxon>Eukaryota</taxon>
        <taxon>Metazoa</taxon>
        <taxon>Ecdysozoa</taxon>
        <taxon>Arthropoda</taxon>
        <taxon>Hexapoda</taxon>
        <taxon>Insecta</taxon>
        <taxon>Pterygota</taxon>
        <taxon>Neoptera</taxon>
        <taxon>Endopterygota</taxon>
        <taxon>Lepidoptera</taxon>
        <taxon>Glossata</taxon>
        <taxon>Ditrysia</taxon>
        <taxon>Papilionoidea</taxon>
        <taxon>Nymphalidae</taxon>
        <taxon>Nymphalinae</taxon>
        <taxon>Euphydryas</taxon>
    </lineage>
</organism>
<dbReference type="Proteomes" id="UP001153954">
    <property type="component" value="Unassembled WGS sequence"/>
</dbReference>
<evidence type="ECO:0008006" key="3">
    <source>
        <dbReference type="Google" id="ProtNLM"/>
    </source>
</evidence>
<evidence type="ECO:0000313" key="2">
    <source>
        <dbReference type="Proteomes" id="UP001153954"/>
    </source>
</evidence>
<sequence>MATLLRLPPYHCQHNSIEMIWAQIKDYAARNNTTPPFTANKMMGLLKEACNQVTPENCNSVVERTKRIIN</sequence>
<gene>
    <name evidence="1" type="ORF">EEDITHA_LOCUS23056</name>
</gene>
<proteinExistence type="predicted"/>
<dbReference type="AlphaFoldDB" id="A0AAU9VG76"/>
<reference evidence="1" key="1">
    <citation type="submission" date="2022-03" db="EMBL/GenBank/DDBJ databases">
        <authorList>
            <person name="Tunstrom K."/>
        </authorList>
    </citation>
    <scope>NUCLEOTIDE SEQUENCE</scope>
</reference>
<name>A0AAU9VG76_EUPED</name>
<keyword evidence="2" id="KW-1185">Reference proteome</keyword>
<comment type="caution">
    <text evidence="1">The sequence shown here is derived from an EMBL/GenBank/DDBJ whole genome shotgun (WGS) entry which is preliminary data.</text>
</comment>
<accession>A0AAU9VG76</accession>
<dbReference type="Gene3D" id="3.30.420.10">
    <property type="entry name" value="Ribonuclease H-like superfamily/Ribonuclease H"/>
    <property type="match status" value="1"/>
</dbReference>
<dbReference type="GO" id="GO:0003676">
    <property type="term" value="F:nucleic acid binding"/>
    <property type="evidence" value="ECO:0007669"/>
    <property type="project" value="InterPro"/>
</dbReference>
<dbReference type="EMBL" id="CAKOGL010000064">
    <property type="protein sequence ID" value="CAH2109196.1"/>
    <property type="molecule type" value="Genomic_DNA"/>
</dbReference>
<dbReference type="InterPro" id="IPR036397">
    <property type="entry name" value="RNaseH_sf"/>
</dbReference>